<proteinExistence type="predicted"/>
<comment type="caution">
    <text evidence="2">The sequence shown here is derived from an EMBL/GenBank/DDBJ whole genome shotgun (WGS) entry which is preliminary data.</text>
</comment>
<accession>A0ABU6UFE7</accession>
<dbReference type="PANTHER" id="PTHR46142">
    <property type="match status" value="1"/>
</dbReference>
<dbReference type="EMBL" id="JASCZI010120971">
    <property type="protein sequence ID" value="MED6158388.1"/>
    <property type="molecule type" value="Genomic_DNA"/>
</dbReference>
<dbReference type="InterPro" id="IPR029068">
    <property type="entry name" value="Glyas_Bleomycin-R_OHBP_Dase"/>
</dbReference>
<dbReference type="Gene3D" id="3.10.180.10">
    <property type="entry name" value="2,3-Dihydroxybiphenyl 1,2-Dioxygenase, domain 1"/>
    <property type="match status" value="1"/>
</dbReference>
<gene>
    <name evidence="2" type="primary">GLYI4_7</name>
    <name evidence="2" type="ORF">PIB30_032366</name>
</gene>
<dbReference type="PANTHER" id="PTHR46142:SF13">
    <property type="entry name" value="LACTOYLGLUTATHIONE LYASE_GLYOXALASE I FAMILY PROTEIN"/>
    <property type="match status" value="1"/>
</dbReference>
<evidence type="ECO:0000259" key="1">
    <source>
        <dbReference type="PROSITE" id="PS51819"/>
    </source>
</evidence>
<name>A0ABU6UFE7_9FABA</name>
<dbReference type="InterPro" id="IPR037523">
    <property type="entry name" value="VOC_core"/>
</dbReference>
<evidence type="ECO:0000313" key="3">
    <source>
        <dbReference type="Proteomes" id="UP001341840"/>
    </source>
</evidence>
<keyword evidence="3" id="KW-1185">Reference proteome</keyword>
<protein>
    <submittedName>
        <fullName evidence="2">Glyoxylase I 4, variant 2</fullName>
    </submittedName>
</protein>
<reference evidence="2 3" key="1">
    <citation type="journal article" date="2023" name="Plants (Basel)">
        <title>Bridging the Gap: Combining Genomics and Transcriptomics Approaches to Understand Stylosanthes scabra, an Orphan Legume from the Brazilian Caatinga.</title>
        <authorList>
            <person name="Ferreira-Neto J.R.C."/>
            <person name="da Silva M.D."/>
            <person name="Binneck E."/>
            <person name="de Melo N.F."/>
            <person name="da Silva R.H."/>
            <person name="de Melo A.L.T.M."/>
            <person name="Pandolfi V."/>
            <person name="Bustamante F.O."/>
            <person name="Brasileiro-Vidal A.C."/>
            <person name="Benko-Iseppon A.M."/>
        </authorList>
    </citation>
    <scope>NUCLEOTIDE SEQUENCE [LARGE SCALE GENOMIC DNA]</scope>
    <source>
        <tissue evidence="2">Leaves</tissue>
    </source>
</reference>
<organism evidence="2 3">
    <name type="scientific">Stylosanthes scabra</name>
    <dbReference type="NCBI Taxonomy" id="79078"/>
    <lineage>
        <taxon>Eukaryota</taxon>
        <taxon>Viridiplantae</taxon>
        <taxon>Streptophyta</taxon>
        <taxon>Embryophyta</taxon>
        <taxon>Tracheophyta</taxon>
        <taxon>Spermatophyta</taxon>
        <taxon>Magnoliopsida</taxon>
        <taxon>eudicotyledons</taxon>
        <taxon>Gunneridae</taxon>
        <taxon>Pentapetalae</taxon>
        <taxon>rosids</taxon>
        <taxon>fabids</taxon>
        <taxon>Fabales</taxon>
        <taxon>Fabaceae</taxon>
        <taxon>Papilionoideae</taxon>
        <taxon>50 kb inversion clade</taxon>
        <taxon>dalbergioids sensu lato</taxon>
        <taxon>Dalbergieae</taxon>
        <taxon>Pterocarpus clade</taxon>
        <taxon>Stylosanthes</taxon>
    </lineage>
</organism>
<sequence>MVPVEKRAINPKENHISFQCTDMNVIMQKLDEMKIKYVTAVVEEGGVQVDQLFFHDPDGYMIEICNCQNLPVLPISSLSSCPLKKKPSTPATNCSGEEALLMMENLVMDMLKISI</sequence>
<feature type="domain" description="VOC" evidence="1">
    <location>
        <begin position="1"/>
        <end position="67"/>
    </location>
</feature>
<evidence type="ECO:0000313" key="2">
    <source>
        <dbReference type="EMBL" id="MED6158388.1"/>
    </source>
</evidence>
<dbReference type="SUPFAM" id="SSF54593">
    <property type="entry name" value="Glyoxalase/Bleomycin resistance protein/Dihydroxybiphenyl dioxygenase"/>
    <property type="match status" value="1"/>
</dbReference>
<dbReference type="PROSITE" id="PS51819">
    <property type="entry name" value="VOC"/>
    <property type="match status" value="1"/>
</dbReference>
<dbReference type="Proteomes" id="UP001341840">
    <property type="component" value="Unassembled WGS sequence"/>
</dbReference>